<evidence type="ECO:0000256" key="17">
    <source>
        <dbReference type="SAM" id="SignalP"/>
    </source>
</evidence>
<organism evidence="20 21">
    <name type="scientific">Rosa chinensis</name>
    <name type="common">China rose</name>
    <dbReference type="NCBI Taxonomy" id="74649"/>
    <lineage>
        <taxon>Eukaryota</taxon>
        <taxon>Viridiplantae</taxon>
        <taxon>Streptophyta</taxon>
        <taxon>Embryophyta</taxon>
        <taxon>Tracheophyta</taxon>
        <taxon>Spermatophyta</taxon>
        <taxon>Magnoliopsida</taxon>
        <taxon>eudicotyledons</taxon>
        <taxon>Gunneridae</taxon>
        <taxon>Pentapetalae</taxon>
        <taxon>rosids</taxon>
        <taxon>fabids</taxon>
        <taxon>Rosales</taxon>
        <taxon>Rosaceae</taxon>
        <taxon>Rosoideae</taxon>
        <taxon>Rosoideae incertae sedis</taxon>
        <taxon>Rosa</taxon>
    </lineage>
</organism>
<feature type="signal peptide" evidence="17">
    <location>
        <begin position="1"/>
        <end position="25"/>
    </location>
</feature>
<evidence type="ECO:0000256" key="13">
    <source>
        <dbReference type="ARBA" id="ARBA00023180"/>
    </source>
</evidence>
<evidence type="ECO:0000313" key="20">
    <source>
        <dbReference type="EMBL" id="PRQ60299.1"/>
    </source>
</evidence>
<keyword evidence="5" id="KW-0134">Cell wall</keyword>
<name>A0A2P6SNQ8_ROSCH</name>
<dbReference type="FunFam" id="3.80.10.10:FF:000111">
    <property type="entry name" value="LRR receptor-like serine/threonine-protein kinase ERECTA"/>
    <property type="match status" value="1"/>
</dbReference>
<evidence type="ECO:0000256" key="14">
    <source>
        <dbReference type="ARBA" id="ARBA00038043"/>
    </source>
</evidence>
<evidence type="ECO:0000256" key="8">
    <source>
        <dbReference type="ARBA" id="ARBA00022729"/>
    </source>
</evidence>
<keyword evidence="13" id="KW-0325">Glycoprotein</keyword>
<feature type="transmembrane region" description="Helical" evidence="16">
    <location>
        <begin position="946"/>
        <end position="965"/>
    </location>
</feature>
<keyword evidence="5" id="KW-0964">Secreted</keyword>
<protein>
    <submittedName>
        <fullName evidence="20">Putative non-specific serine/threonine protein kinase</fullName>
        <ecNumber evidence="20">2.7.11.1</ecNumber>
    </submittedName>
</protein>
<dbReference type="Gene3D" id="3.80.10.10">
    <property type="entry name" value="Ribonuclease Inhibitor"/>
    <property type="match status" value="4"/>
</dbReference>
<dbReference type="EC" id="2.7.11.1" evidence="20"/>
<comment type="subcellular location">
    <subcellularLocation>
        <location evidence="2">Cell membrane</location>
        <topology evidence="2">Single-pass type I membrane protein</topology>
    </subcellularLocation>
    <subcellularLocation>
        <location evidence="1">Secreted</location>
        <location evidence="1">Cell wall</location>
    </subcellularLocation>
</comment>
<dbReference type="Pfam" id="PF08263">
    <property type="entry name" value="LRRNT_2"/>
    <property type="match status" value="1"/>
</dbReference>
<evidence type="ECO:0000256" key="1">
    <source>
        <dbReference type="ARBA" id="ARBA00004191"/>
    </source>
</evidence>
<dbReference type="InterPro" id="IPR046956">
    <property type="entry name" value="RLP23-like"/>
</dbReference>
<keyword evidence="7 16" id="KW-0812">Transmembrane</keyword>
<keyword evidence="10 16" id="KW-1133">Transmembrane helix</keyword>
<evidence type="ECO:0000256" key="4">
    <source>
        <dbReference type="ARBA" id="ARBA00022475"/>
    </source>
</evidence>
<dbReference type="GO" id="GO:0004674">
    <property type="term" value="F:protein serine/threonine kinase activity"/>
    <property type="evidence" value="ECO:0007669"/>
    <property type="project" value="UniProtKB-KW"/>
</dbReference>
<keyword evidence="12" id="KW-0675">Receptor</keyword>
<reference evidence="20 21" key="1">
    <citation type="journal article" date="2018" name="Nat. Genet.">
        <title>The Rosa genome provides new insights in the design of modern roses.</title>
        <authorList>
            <person name="Bendahmane M."/>
        </authorList>
    </citation>
    <scope>NUCLEOTIDE SEQUENCE [LARGE SCALE GENOMIC DNA]</scope>
    <source>
        <strain evidence="21">cv. Old Blush</strain>
    </source>
</reference>
<dbReference type="SUPFAM" id="SSF52058">
    <property type="entry name" value="L domain-like"/>
    <property type="match status" value="4"/>
</dbReference>
<evidence type="ECO:0000256" key="6">
    <source>
        <dbReference type="ARBA" id="ARBA00022614"/>
    </source>
</evidence>
<dbReference type="OMA" id="WISEECY"/>
<evidence type="ECO:0000259" key="18">
    <source>
        <dbReference type="Pfam" id="PF08263"/>
    </source>
</evidence>
<keyword evidence="4" id="KW-1003">Cell membrane</keyword>
<evidence type="ECO:0000256" key="12">
    <source>
        <dbReference type="ARBA" id="ARBA00023170"/>
    </source>
</evidence>
<evidence type="ECO:0000256" key="10">
    <source>
        <dbReference type="ARBA" id="ARBA00022989"/>
    </source>
</evidence>
<evidence type="ECO:0000256" key="15">
    <source>
        <dbReference type="SAM" id="MobiDB-lite"/>
    </source>
</evidence>
<feature type="compositionally biased region" description="Basic and acidic residues" evidence="15">
    <location>
        <begin position="914"/>
        <end position="924"/>
    </location>
</feature>
<evidence type="ECO:0000256" key="9">
    <source>
        <dbReference type="ARBA" id="ARBA00022737"/>
    </source>
</evidence>
<keyword evidence="20" id="KW-0418">Kinase</keyword>
<dbReference type="Gramene" id="PRQ60299">
    <property type="protein sequence ID" value="PRQ60299"/>
    <property type="gene ID" value="RchiOBHm_Chr1g0379681"/>
</dbReference>
<keyword evidence="6" id="KW-0433">Leucine-rich repeat</keyword>
<dbReference type="Pfam" id="PF23598">
    <property type="entry name" value="LRR_14"/>
    <property type="match status" value="1"/>
</dbReference>
<dbReference type="FunFam" id="3.80.10.10:FF:000400">
    <property type="entry name" value="Nuclear pore complex protein NUP107"/>
    <property type="match status" value="1"/>
</dbReference>
<dbReference type="InterPro" id="IPR013210">
    <property type="entry name" value="LRR_N_plant-typ"/>
</dbReference>
<keyword evidence="20" id="KW-0808">Transferase</keyword>
<dbReference type="InterPro" id="IPR003591">
    <property type="entry name" value="Leu-rich_rpt_typical-subtyp"/>
</dbReference>
<keyword evidence="20" id="KW-0723">Serine/threonine-protein kinase</keyword>
<dbReference type="FunFam" id="3.80.10.10:FF:000095">
    <property type="entry name" value="LRR receptor-like serine/threonine-protein kinase GSO1"/>
    <property type="match status" value="2"/>
</dbReference>
<gene>
    <name evidence="20" type="ORF">RchiOBHm_Chr1g0379681</name>
</gene>
<evidence type="ECO:0000256" key="2">
    <source>
        <dbReference type="ARBA" id="ARBA00004251"/>
    </source>
</evidence>
<dbReference type="EMBL" id="PDCK01000039">
    <property type="protein sequence ID" value="PRQ60299.1"/>
    <property type="molecule type" value="Genomic_DNA"/>
</dbReference>
<proteinExistence type="inferred from homology"/>
<dbReference type="Proteomes" id="UP000238479">
    <property type="component" value="Chromosome 1"/>
</dbReference>
<dbReference type="Pfam" id="PF00560">
    <property type="entry name" value="LRR_1"/>
    <property type="match status" value="3"/>
</dbReference>
<keyword evidence="9" id="KW-0677">Repeat</keyword>
<keyword evidence="21" id="KW-1185">Reference proteome</keyword>
<evidence type="ECO:0000256" key="16">
    <source>
        <dbReference type="SAM" id="Phobius"/>
    </source>
</evidence>
<feature type="chain" id="PRO_5015132452" evidence="17">
    <location>
        <begin position="26"/>
        <end position="1060"/>
    </location>
</feature>
<dbReference type="GO" id="GO:0099402">
    <property type="term" value="P:plant organ development"/>
    <property type="evidence" value="ECO:0007669"/>
    <property type="project" value="UniProtKB-ARBA"/>
</dbReference>
<accession>A0A2P6SNQ8</accession>
<evidence type="ECO:0000313" key="21">
    <source>
        <dbReference type="Proteomes" id="UP000238479"/>
    </source>
</evidence>
<evidence type="ECO:0000256" key="7">
    <source>
        <dbReference type="ARBA" id="ARBA00022692"/>
    </source>
</evidence>
<evidence type="ECO:0000256" key="11">
    <source>
        <dbReference type="ARBA" id="ARBA00023136"/>
    </source>
</evidence>
<dbReference type="GO" id="GO:0009653">
    <property type="term" value="P:anatomical structure morphogenesis"/>
    <property type="evidence" value="ECO:0007669"/>
    <property type="project" value="UniProtKB-ARBA"/>
</dbReference>
<dbReference type="PRINTS" id="PR00019">
    <property type="entry name" value="LEURICHRPT"/>
</dbReference>
<dbReference type="Pfam" id="PF13855">
    <property type="entry name" value="LRR_8"/>
    <property type="match status" value="3"/>
</dbReference>
<dbReference type="GO" id="GO:0005886">
    <property type="term" value="C:plasma membrane"/>
    <property type="evidence" value="ECO:0007669"/>
    <property type="project" value="UniProtKB-SubCell"/>
</dbReference>
<sequence>MSARSSIHSGSVLARLLWLVIISSAATCCCCSSAAGNISTSNDVNVRCMAREKHALLQFKQGLVDDSNDLAPWEIMEDCCEWTGIACDFQTGHVIMLDLSNTHYFSLRGEIGPSLLELPYLYYLDLGSNSFNGTIPKFLGSLSRLKVLKLGYNRFSGFIPPQLGNLSNLHTLDLSWNYVTSDNLKWVSRLSSLRYLNMSALNFSSAVNWAQSISQLPSLILLQLGSCDLPDVDTASLSFINSSTSLQVFDLSFNFLISSSVFYWIGSVSKNPVSIDLSNSRIKGPIPDAFTNMDSLLSLDLSSNQLEGGIPKSFRSLCRLEKLYLLSNNFSDRLEQSIGNLSCAQNTLKSLNLSDNLWWGPFPDDLTRFVSLEDLDIYNATMSGSLPMSFRQLSQLRTLSLSHNRLSGSFPDVTGLSLLSSIDLSDNQLNGSLHDSLGQLSSLTHLDLSRNSLNVVLTEAHFLNLSKLQYVDVSYNPTFSFHVSSSWNPPFQLTILKMASCNVGPAFPKWIHTQRQLRQLELSNAGISDSIPDNFWALACSLPRLNLSFNQIHGRFPDLSSFPNLPSRNCFIGLMDLSSNRFSGALPPFHKDLTGLLLSKNKFSGDLSSICSTWAPYLYILDLSNNLLSGELPNCWVQFQGLAVLNMANNSLSGKIPSSFGSLKYLMQLQLQRNNFSGELPSLENCTQLVLVDLGFNNISGKIQAWIGSSLKQLRVLQFRSNHFSGCIPSRICSLPLIRVFDLSQNNISGVLPHCLNNLTAFSSVSPDEMDYLPAHSDFVLQLIWKGAEREYGENVRYLRSIDISSNNLTGVIPENITYMLGLRSLNLSRNSLTGVIPGKFGQLEVLEVLDLSRNHLSGSIPDSFRNLHSIDVLDLSVNNLSGRIPTSPQLMTFCESSFTGNVGLYGPQLTRKCPGDRQSEDPKVTGGTESAETENDGDGFITPGFYAAIGIGFFIGFVGVCLALPPETSWRYVQQYAAVMCGDELTRELGSLIIRASDAGGFRSKVSLLSLSASQGLRCLLIFCGSPERKTLSLWTKQLRVSSGNGMPLEDGHIWRKYG</sequence>
<feature type="region of interest" description="Disordered" evidence="15">
    <location>
        <begin position="911"/>
        <end position="935"/>
    </location>
</feature>
<dbReference type="InterPro" id="IPR055414">
    <property type="entry name" value="LRR_R13L4/SHOC2-like"/>
</dbReference>
<feature type="domain" description="Disease resistance R13L4/SHOC-2-like LRR" evidence="19">
    <location>
        <begin position="348"/>
        <end position="522"/>
    </location>
</feature>
<keyword evidence="8 17" id="KW-0732">Signal</keyword>
<dbReference type="InterPro" id="IPR001611">
    <property type="entry name" value="Leu-rich_rpt"/>
</dbReference>
<dbReference type="AlphaFoldDB" id="A0A2P6SNQ8"/>
<keyword evidence="11 16" id="KW-0472">Membrane</keyword>
<dbReference type="PROSITE" id="PS51450">
    <property type="entry name" value="LRR"/>
    <property type="match status" value="1"/>
</dbReference>
<dbReference type="SMART" id="SM00369">
    <property type="entry name" value="LRR_TYP"/>
    <property type="match status" value="8"/>
</dbReference>
<comment type="caution">
    <text evidence="20">The sequence shown here is derived from an EMBL/GenBank/DDBJ whole genome shotgun (WGS) entry which is preliminary data.</text>
</comment>
<comment type="similarity">
    <text evidence="3">Belongs to the RLP family.</text>
</comment>
<evidence type="ECO:0000259" key="19">
    <source>
        <dbReference type="Pfam" id="PF23598"/>
    </source>
</evidence>
<feature type="domain" description="Leucine-rich repeat-containing N-terminal plant-type" evidence="18">
    <location>
        <begin position="51"/>
        <end position="88"/>
    </location>
</feature>
<evidence type="ECO:0000256" key="5">
    <source>
        <dbReference type="ARBA" id="ARBA00022512"/>
    </source>
</evidence>
<dbReference type="InterPro" id="IPR032675">
    <property type="entry name" value="LRR_dom_sf"/>
</dbReference>
<evidence type="ECO:0000256" key="3">
    <source>
        <dbReference type="ARBA" id="ARBA00009592"/>
    </source>
</evidence>
<dbReference type="PANTHER" id="PTHR48063">
    <property type="entry name" value="LRR RECEPTOR-LIKE KINASE"/>
    <property type="match status" value="1"/>
</dbReference>
<dbReference type="PANTHER" id="PTHR48063:SF101">
    <property type="entry name" value="LRR RECEPTOR-LIKE SERINE_THREONINE-PROTEIN KINASE FLS2"/>
    <property type="match status" value="1"/>
</dbReference>
<comment type="similarity">
    <text evidence="14">Belongs to the polygalacturonase-inhibiting protein family.</text>
</comment>